<name>J0WPY7_AURST</name>
<reference evidence="3" key="1">
    <citation type="journal article" date="2012" name="Science">
        <title>The Paleozoic origin of enzymatic lignin decomposition reconstructed from 31 fungal genomes.</title>
        <authorList>
            <person name="Floudas D."/>
            <person name="Binder M."/>
            <person name="Riley R."/>
            <person name="Barry K."/>
            <person name="Blanchette R.A."/>
            <person name="Henrissat B."/>
            <person name="Martinez A.T."/>
            <person name="Otillar R."/>
            <person name="Spatafora J.W."/>
            <person name="Yadav J.S."/>
            <person name="Aerts A."/>
            <person name="Benoit I."/>
            <person name="Boyd A."/>
            <person name="Carlson A."/>
            <person name="Copeland A."/>
            <person name="Coutinho P.M."/>
            <person name="de Vries R.P."/>
            <person name="Ferreira P."/>
            <person name="Findley K."/>
            <person name="Foster B."/>
            <person name="Gaskell J."/>
            <person name="Glotzer D."/>
            <person name="Gorecki P."/>
            <person name="Heitman J."/>
            <person name="Hesse C."/>
            <person name="Hori C."/>
            <person name="Igarashi K."/>
            <person name="Jurgens J.A."/>
            <person name="Kallen N."/>
            <person name="Kersten P."/>
            <person name="Kohler A."/>
            <person name="Kuees U."/>
            <person name="Kumar T.K.A."/>
            <person name="Kuo A."/>
            <person name="LaButti K."/>
            <person name="Larrondo L.F."/>
            <person name="Lindquist E."/>
            <person name="Ling A."/>
            <person name="Lombard V."/>
            <person name="Lucas S."/>
            <person name="Lundell T."/>
            <person name="Martin R."/>
            <person name="McLaughlin D.J."/>
            <person name="Morgenstern I."/>
            <person name="Morin E."/>
            <person name="Murat C."/>
            <person name="Nagy L.G."/>
            <person name="Nolan M."/>
            <person name="Ohm R.A."/>
            <person name="Patyshakuliyeva A."/>
            <person name="Rokas A."/>
            <person name="Ruiz-Duenas F.J."/>
            <person name="Sabat G."/>
            <person name="Salamov A."/>
            <person name="Samejima M."/>
            <person name="Schmutz J."/>
            <person name="Slot J.C."/>
            <person name="St John F."/>
            <person name="Stenlid J."/>
            <person name="Sun H."/>
            <person name="Sun S."/>
            <person name="Syed K."/>
            <person name="Tsang A."/>
            <person name="Wiebenga A."/>
            <person name="Young D."/>
            <person name="Pisabarro A."/>
            <person name="Eastwood D.C."/>
            <person name="Martin F."/>
            <person name="Cullen D."/>
            <person name="Grigoriev I.V."/>
            <person name="Hibbett D.S."/>
        </authorList>
    </citation>
    <scope>NUCLEOTIDE SEQUENCE [LARGE SCALE GENOMIC DNA]</scope>
    <source>
        <strain evidence="3">TFB10046</strain>
    </source>
</reference>
<dbReference type="InParanoid" id="J0WPY7"/>
<sequence length="195" mass="21057">MLPQRAPVLITPDTSAPHTLSARDPPAYHRGRGCCIPPPCAMTLWRPSSRTCVQHAYSARDNPPASIIADADAQCDSRTRCTRPVPIIADANAACPRSARRPSGVNHRGRSSCMHPQRAPALITADAHAASPCHARLTLQAPIIADANAQQRYAASTDTNYVQTQMQQPGIHADEDAVSIEPLVTRNGTQNFNRQ</sequence>
<dbReference type="AlphaFoldDB" id="J0WPY7"/>
<evidence type="ECO:0000313" key="3">
    <source>
        <dbReference type="Proteomes" id="UP000006514"/>
    </source>
</evidence>
<dbReference type="EMBL" id="JH687941">
    <property type="protein sequence ID" value="EJD34510.1"/>
    <property type="molecule type" value="Genomic_DNA"/>
</dbReference>
<accession>J0WPY7</accession>
<keyword evidence="3" id="KW-1185">Reference proteome</keyword>
<evidence type="ECO:0000256" key="1">
    <source>
        <dbReference type="SAM" id="MobiDB-lite"/>
    </source>
</evidence>
<feature type="region of interest" description="Disordered" evidence="1">
    <location>
        <begin position="1"/>
        <end position="23"/>
    </location>
</feature>
<evidence type="ECO:0000313" key="2">
    <source>
        <dbReference type="EMBL" id="EJD34510.1"/>
    </source>
</evidence>
<dbReference type="KEGG" id="adl:AURDEDRAFT_176456"/>
<proteinExistence type="predicted"/>
<organism evidence="2 3">
    <name type="scientific">Auricularia subglabra (strain TFB-10046 / SS5)</name>
    <name type="common">White-rot fungus</name>
    <name type="synonym">Auricularia delicata (strain TFB10046)</name>
    <dbReference type="NCBI Taxonomy" id="717982"/>
    <lineage>
        <taxon>Eukaryota</taxon>
        <taxon>Fungi</taxon>
        <taxon>Dikarya</taxon>
        <taxon>Basidiomycota</taxon>
        <taxon>Agaricomycotina</taxon>
        <taxon>Agaricomycetes</taxon>
        <taxon>Auriculariales</taxon>
        <taxon>Auriculariaceae</taxon>
        <taxon>Auricularia</taxon>
    </lineage>
</organism>
<gene>
    <name evidence="2" type="ORF">AURDEDRAFT_176456</name>
</gene>
<dbReference type="Proteomes" id="UP000006514">
    <property type="component" value="Unassembled WGS sequence"/>
</dbReference>
<protein>
    <submittedName>
        <fullName evidence="2">Uncharacterized protein</fullName>
    </submittedName>
</protein>